<dbReference type="EMBL" id="CAUOFW020000109">
    <property type="protein sequence ID" value="CAK9133617.1"/>
    <property type="molecule type" value="Genomic_DNA"/>
</dbReference>
<organism evidence="1 2">
    <name type="scientific">Ilex paraguariensis</name>
    <name type="common">yerba mate</name>
    <dbReference type="NCBI Taxonomy" id="185542"/>
    <lineage>
        <taxon>Eukaryota</taxon>
        <taxon>Viridiplantae</taxon>
        <taxon>Streptophyta</taxon>
        <taxon>Embryophyta</taxon>
        <taxon>Tracheophyta</taxon>
        <taxon>Spermatophyta</taxon>
        <taxon>Magnoliopsida</taxon>
        <taxon>eudicotyledons</taxon>
        <taxon>Gunneridae</taxon>
        <taxon>Pentapetalae</taxon>
        <taxon>asterids</taxon>
        <taxon>campanulids</taxon>
        <taxon>Aquifoliales</taxon>
        <taxon>Aquifoliaceae</taxon>
        <taxon>Ilex</taxon>
    </lineage>
</organism>
<protein>
    <submittedName>
        <fullName evidence="1">Uncharacterized protein</fullName>
    </submittedName>
</protein>
<accession>A0ABC8QUT7</accession>
<proteinExistence type="predicted"/>
<keyword evidence="2" id="KW-1185">Reference proteome</keyword>
<evidence type="ECO:0000313" key="2">
    <source>
        <dbReference type="Proteomes" id="UP001642360"/>
    </source>
</evidence>
<sequence length="130" mass="14576">MLHFIFDTTVINCAKTMTRIFFMLVAIMISGTTSAGEKNSPPIQDLKEVKRSADEFLMKENRQKRTQFTAVRINPKIIVEQCAVPLESDWASSDSGVLGKRVQVVCRSTLHDKKGWRVLVPIAASATHKN</sequence>
<gene>
    <name evidence="1" type="ORF">ILEXP_LOCUS534</name>
</gene>
<name>A0ABC8QUT7_9AQUA</name>
<dbReference type="Proteomes" id="UP001642360">
    <property type="component" value="Unassembled WGS sequence"/>
</dbReference>
<comment type="caution">
    <text evidence="1">The sequence shown here is derived from an EMBL/GenBank/DDBJ whole genome shotgun (WGS) entry which is preliminary data.</text>
</comment>
<dbReference type="AlphaFoldDB" id="A0ABC8QUT7"/>
<evidence type="ECO:0000313" key="1">
    <source>
        <dbReference type="EMBL" id="CAK9133617.1"/>
    </source>
</evidence>
<reference evidence="1 2" key="1">
    <citation type="submission" date="2024-02" db="EMBL/GenBank/DDBJ databases">
        <authorList>
            <person name="Vignale AGUSTIN F."/>
            <person name="Sosa J E."/>
            <person name="Modenutti C."/>
        </authorList>
    </citation>
    <scope>NUCLEOTIDE SEQUENCE [LARGE SCALE GENOMIC DNA]</scope>
</reference>